<reference evidence="1 2" key="1">
    <citation type="journal article" date="2015" name="Nat. Commun.">
        <title>Lucilia cuprina genome unlocks parasitic fly biology to underpin future interventions.</title>
        <authorList>
            <person name="Anstead C.A."/>
            <person name="Korhonen P.K."/>
            <person name="Young N.D."/>
            <person name="Hall R.S."/>
            <person name="Jex A.R."/>
            <person name="Murali S.C."/>
            <person name="Hughes D.S."/>
            <person name="Lee S.F."/>
            <person name="Perry T."/>
            <person name="Stroehlein A.J."/>
            <person name="Ansell B.R."/>
            <person name="Breugelmans B."/>
            <person name="Hofmann A."/>
            <person name="Qu J."/>
            <person name="Dugan S."/>
            <person name="Lee S.L."/>
            <person name="Chao H."/>
            <person name="Dinh H."/>
            <person name="Han Y."/>
            <person name="Doddapaneni H.V."/>
            <person name="Worley K.C."/>
            <person name="Muzny D.M."/>
            <person name="Ioannidis P."/>
            <person name="Waterhouse R.M."/>
            <person name="Zdobnov E.M."/>
            <person name="James P.J."/>
            <person name="Bagnall N.H."/>
            <person name="Kotze A.C."/>
            <person name="Gibbs R.A."/>
            <person name="Richards S."/>
            <person name="Batterham P."/>
            <person name="Gasser R.B."/>
        </authorList>
    </citation>
    <scope>NUCLEOTIDE SEQUENCE [LARGE SCALE GENOMIC DNA]</scope>
    <source>
        <strain evidence="1 2">LS</strain>
        <tissue evidence="1">Full body</tissue>
    </source>
</reference>
<sequence>MQALSEDKHSMRFILALGLRTLTLQTGDEYRDRLGIKDDNLAVLIGSKAVLALHKEGLDKQSDIEKEQPLTELGSESQESLFGEEELELNWSNASWQGSLPEDELSTVLTRPKDRALLYAPVLACTIDHIIGATETIRGGRYILPYLRLMSSDLVIDEIDDFVDKDSIAIGRRFVEYRDRRIQAYMDYILVMMWEVRREFEKNEARLPTALLKEQQIWLFPNQAREDSDVWLSEIIFSITQCFMQHYEKVMGKKAIKLGNDEFDAIKDVIATNKALLR</sequence>
<keyword evidence="2" id="KW-1185">Reference proteome</keyword>
<dbReference type="InterPro" id="IPR013397">
    <property type="entry name" value="CRISPR-assoc_prot_Csy1"/>
</dbReference>
<dbReference type="AlphaFoldDB" id="A0A0L0CJS3"/>
<gene>
    <name evidence="1" type="ORF">FF38_07996</name>
</gene>
<proteinExistence type="predicted"/>
<dbReference type="Pfam" id="PF09611">
    <property type="entry name" value="Cas_Csy1"/>
    <property type="match status" value="1"/>
</dbReference>
<dbReference type="EMBL" id="JRES01000308">
    <property type="protein sequence ID" value="KNC32457.1"/>
    <property type="molecule type" value="Genomic_DNA"/>
</dbReference>
<dbReference type="Proteomes" id="UP000037069">
    <property type="component" value="Unassembled WGS sequence"/>
</dbReference>
<organism evidence="1 2">
    <name type="scientific">Lucilia cuprina</name>
    <name type="common">Green bottle fly</name>
    <name type="synonym">Australian sheep blowfly</name>
    <dbReference type="NCBI Taxonomy" id="7375"/>
    <lineage>
        <taxon>Eukaryota</taxon>
        <taxon>Metazoa</taxon>
        <taxon>Ecdysozoa</taxon>
        <taxon>Arthropoda</taxon>
        <taxon>Hexapoda</taxon>
        <taxon>Insecta</taxon>
        <taxon>Pterygota</taxon>
        <taxon>Neoptera</taxon>
        <taxon>Endopterygota</taxon>
        <taxon>Diptera</taxon>
        <taxon>Brachycera</taxon>
        <taxon>Muscomorpha</taxon>
        <taxon>Oestroidea</taxon>
        <taxon>Calliphoridae</taxon>
        <taxon>Luciliinae</taxon>
        <taxon>Lucilia</taxon>
    </lineage>
</organism>
<name>A0A0L0CJS3_LUCCU</name>
<comment type="caution">
    <text evidence="1">The sequence shown here is derived from an EMBL/GenBank/DDBJ whole genome shotgun (WGS) entry which is preliminary data.</text>
</comment>
<accession>A0A0L0CJS3</accession>
<evidence type="ECO:0000313" key="2">
    <source>
        <dbReference type="Proteomes" id="UP000037069"/>
    </source>
</evidence>
<evidence type="ECO:0000313" key="1">
    <source>
        <dbReference type="EMBL" id="KNC32457.1"/>
    </source>
</evidence>
<protein>
    <submittedName>
        <fullName evidence="1">Uncharacterized protein</fullName>
    </submittedName>
</protein>